<comment type="caution">
    <text evidence="2">The sequence shown here is derived from an EMBL/GenBank/DDBJ whole genome shotgun (WGS) entry which is preliminary data.</text>
</comment>
<dbReference type="PANTHER" id="PTHR43433:SF4">
    <property type="entry name" value="NON-HEME CHLOROPEROXIDASE-RELATED"/>
    <property type="match status" value="1"/>
</dbReference>
<proteinExistence type="predicted"/>
<gene>
    <name evidence="2" type="ORF">RLDS_12300</name>
</gene>
<dbReference type="eggNOG" id="COG2021">
    <property type="taxonomic scope" value="Bacteria"/>
</dbReference>
<protein>
    <recommendedName>
        <fullName evidence="1">AB hydrolase-1 domain-containing protein</fullName>
    </recommendedName>
</protein>
<dbReference type="PATRIC" id="fig|1331060.3.peg.2336"/>
<evidence type="ECO:0000313" key="3">
    <source>
        <dbReference type="Proteomes" id="UP000015531"/>
    </source>
</evidence>
<organism evidence="2 3">
    <name type="scientific">Sphingobium lactosutens DS20</name>
    <dbReference type="NCBI Taxonomy" id="1331060"/>
    <lineage>
        <taxon>Bacteria</taxon>
        <taxon>Pseudomonadati</taxon>
        <taxon>Pseudomonadota</taxon>
        <taxon>Alphaproteobacteria</taxon>
        <taxon>Sphingomonadales</taxon>
        <taxon>Sphingomonadaceae</taxon>
        <taxon>Sphingobium</taxon>
    </lineage>
</organism>
<dbReference type="EMBL" id="ATDP01000089">
    <property type="protein sequence ID" value="EQB14945.1"/>
    <property type="molecule type" value="Genomic_DNA"/>
</dbReference>
<dbReference type="Gene3D" id="3.40.50.1820">
    <property type="entry name" value="alpha/beta hydrolase"/>
    <property type="match status" value="1"/>
</dbReference>
<feature type="domain" description="AB hydrolase-1" evidence="1">
    <location>
        <begin position="5"/>
        <end position="220"/>
    </location>
</feature>
<accession>T0ISY9</accession>
<dbReference type="OrthoDB" id="5491135at2"/>
<name>T0ISY9_9SPHN</name>
<dbReference type="InterPro" id="IPR000073">
    <property type="entry name" value="AB_hydrolase_1"/>
</dbReference>
<reference evidence="2 3" key="1">
    <citation type="journal article" date="2013" name="Genome Announc.">
        <title>Draft Genome Sequence of Sphingobium lactosutens Strain DS20T, Isolated from a Hexachlorocyclohexane Dumpsite.</title>
        <authorList>
            <person name="Kumar R."/>
            <person name="Dwivedi V."/>
            <person name="Negi V."/>
            <person name="Khurana J.P."/>
            <person name="Lal R."/>
        </authorList>
    </citation>
    <scope>NUCLEOTIDE SEQUENCE [LARGE SCALE GENOMIC DNA]</scope>
    <source>
        <strain evidence="2 3">DS20</strain>
    </source>
</reference>
<dbReference type="SUPFAM" id="SSF53474">
    <property type="entry name" value="alpha/beta-Hydrolases"/>
    <property type="match status" value="1"/>
</dbReference>
<keyword evidence="3" id="KW-1185">Reference proteome</keyword>
<dbReference type="PRINTS" id="PR00111">
    <property type="entry name" value="ABHYDROLASE"/>
</dbReference>
<dbReference type="Proteomes" id="UP000015531">
    <property type="component" value="Unassembled WGS sequence"/>
</dbReference>
<evidence type="ECO:0000313" key="2">
    <source>
        <dbReference type="EMBL" id="EQB14945.1"/>
    </source>
</evidence>
<dbReference type="PANTHER" id="PTHR43433">
    <property type="entry name" value="HYDROLASE, ALPHA/BETA FOLD FAMILY PROTEIN"/>
    <property type="match status" value="1"/>
</dbReference>
<sequence>MSLRLILVPGLLNDAALWCDQIDPLSETCEPVVADITRGETLAEMADAVLDAGGKTFALAGFSLGGIVAQQVIAIAPGRITHLALLDTTMKPDSAERAEERAFLTSLARNPGRFHGFGEKLLQRYLAPENLGNEAMADRIREMTARLGPEVFIRQSRIPRPDSHDILRTIKVPTLVLCGAHDQLTPPDVHREMASLIPQAKLAIVKHAGHMTPIETPDVVSVALKRLIER</sequence>
<evidence type="ECO:0000259" key="1">
    <source>
        <dbReference type="Pfam" id="PF12697"/>
    </source>
</evidence>
<dbReference type="InterPro" id="IPR029058">
    <property type="entry name" value="AB_hydrolase_fold"/>
</dbReference>
<dbReference type="AlphaFoldDB" id="T0ISY9"/>
<dbReference type="Pfam" id="PF12697">
    <property type="entry name" value="Abhydrolase_6"/>
    <property type="match status" value="1"/>
</dbReference>
<dbReference type="InterPro" id="IPR050471">
    <property type="entry name" value="AB_hydrolase"/>
</dbReference>